<comment type="similarity">
    <text evidence="1">Belongs to the short-chain dehydrogenases/reductases (SDR) family.</text>
</comment>
<keyword evidence="2" id="KW-0521">NADP</keyword>
<dbReference type="AlphaFoldDB" id="A0A814ATY8"/>
<dbReference type="EC" id="1.1.1.184" evidence="4"/>
<keyword evidence="6" id="KW-1185">Reference proteome</keyword>
<dbReference type="InterPro" id="IPR045313">
    <property type="entry name" value="CBR1-like"/>
</dbReference>
<dbReference type="CDD" id="cd05324">
    <property type="entry name" value="carb_red_PTCR-like_SDR_c"/>
    <property type="match status" value="1"/>
</dbReference>
<dbReference type="Pfam" id="PF00106">
    <property type="entry name" value="adh_short"/>
    <property type="match status" value="1"/>
</dbReference>
<evidence type="ECO:0000313" key="5">
    <source>
        <dbReference type="EMBL" id="CAF0920108.1"/>
    </source>
</evidence>
<gene>
    <name evidence="5" type="ORF">OXX778_LOCUS12341</name>
</gene>
<protein>
    <recommendedName>
        <fullName evidence="4">carbonyl reductase (NADPH)</fullName>
        <ecNumber evidence="4">1.1.1.184</ecNumber>
    </recommendedName>
</protein>
<dbReference type="PRINTS" id="PR00081">
    <property type="entry name" value="GDHRDH"/>
</dbReference>
<dbReference type="OrthoDB" id="7289984at2759"/>
<dbReference type="PANTHER" id="PTHR43963:SF4">
    <property type="entry name" value="CARBONYL REDUCTASE (NADPH)"/>
    <property type="match status" value="1"/>
</dbReference>
<keyword evidence="3" id="KW-0560">Oxidoreductase</keyword>
<dbReference type="InterPro" id="IPR020904">
    <property type="entry name" value="Sc_DH/Rdtase_CS"/>
</dbReference>
<evidence type="ECO:0000313" key="6">
    <source>
        <dbReference type="Proteomes" id="UP000663879"/>
    </source>
</evidence>
<comment type="caution">
    <text evidence="5">The sequence shown here is derived from an EMBL/GenBank/DDBJ whole genome shotgun (WGS) entry which is preliminary data.</text>
</comment>
<reference evidence="5" key="1">
    <citation type="submission" date="2021-02" db="EMBL/GenBank/DDBJ databases">
        <authorList>
            <person name="Nowell W R."/>
        </authorList>
    </citation>
    <scope>NUCLEOTIDE SEQUENCE</scope>
    <source>
        <strain evidence="5">Ploen Becks lab</strain>
    </source>
</reference>
<evidence type="ECO:0000256" key="1">
    <source>
        <dbReference type="ARBA" id="ARBA00006484"/>
    </source>
</evidence>
<dbReference type="Proteomes" id="UP000663879">
    <property type="component" value="Unassembled WGS sequence"/>
</dbReference>
<dbReference type="InterPro" id="IPR002347">
    <property type="entry name" value="SDR_fam"/>
</dbReference>
<proteinExistence type="inferred from homology"/>
<dbReference type="EMBL" id="CAJNOC010002222">
    <property type="protein sequence ID" value="CAF0920108.1"/>
    <property type="molecule type" value="Genomic_DNA"/>
</dbReference>
<organism evidence="5 6">
    <name type="scientific">Brachionus calyciflorus</name>
    <dbReference type="NCBI Taxonomy" id="104777"/>
    <lineage>
        <taxon>Eukaryota</taxon>
        <taxon>Metazoa</taxon>
        <taxon>Spiralia</taxon>
        <taxon>Gnathifera</taxon>
        <taxon>Rotifera</taxon>
        <taxon>Eurotatoria</taxon>
        <taxon>Monogononta</taxon>
        <taxon>Pseudotrocha</taxon>
        <taxon>Ploima</taxon>
        <taxon>Brachionidae</taxon>
        <taxon>Brachionus</taxon>
    </lineage>
</organism>
<dbReference type="Gene3D" id="3.40.50.720">
    <property type="entry name" value="NAD(P)-binding Rossmann-like Domain"/>
    <property type="match status" value="1"/>
</dbReference>
<evidence type="ECO:0000256" key="4">
    <source>
        <dbReference type="ARBA" id="ARBA00026118"/>
    </source>
</evidence>
<dbReference type="PROSITE" id="PS00061">
    <property type="entry name" value="ADH_SHORT"/>
    <property type="match status" value="1"/>
</dbReference>
<dbReference type="PANTHER" id="PTHR43963">
    <property type="entry name" value="CARBONYL REDUCTASE 1-RELATED"/>
    <property type="match status" value="1"/>
</dbReference>
<evidence type="ECO:0000256" key="2">
    <source>
        <dbReference type="ARBA" id="ARBA00022857"/>
    </source>
</evidence>
<evidence type="ECO:0000256" key="3">
    <source>
        <dbReference type="ARBA" id="ARBA00023002"/>
    </source>
</evidence>
<name>A0A814ATY8_9BILA</name>
<dbReference type="GO" id="GO:0004090">
    <property type="term" value="F:carbonyl reductase (NADPH) activity"/>
    <property type="evidence" value="ECO:0007669"/>
    <property type="project" value="UniProtKB-EC"/>
</dbReference>
<dbReference type="InterPro" id="IPR036291">
    <property type="entry name" value="NAD(P)-bd_dom_sf"/>
</dbReference>
<dbReference type="SUPFAM" id="SSF51735">
    <property type="entry name" value="NAD(P)-binding Rossmann-fold domains"/>
    <property type="match status" value="1"/>
</dbReference>
<accession>A0A814ATY8</accession>
<sequence length="284" mass="31970">MSSSRVAVVTGSNKGIGFSIVKSLAKNFDGVVYLTARNEDLGLKAVKDLENLGLSVQFHQLDIDDQESIDKFAKYIKEKYNGLDILVNNAAIAYHHRENDQTSEIERVENTIRINFTATLNLCNALFPLLRPHARVVNVSSRAGFLSNIKDHKWIERISSKIFTIDETVELLKDFIQLSKTGQHVDLVSNCYAMSKIGINLLTKAQQVLFDKDPRQDIVVSSCTPGYCATDMTSYTGPLTPDQGAETPVYLALLHKNWNGPKGEFWADKEYLDWKNIENKQKNN</sequence>